<name>A0A9D2SUY2_9FIRM</name>
<reference evidence="4" key="2">
    <citation type="submission" date="2021-04" db="EMBL/GenBank/DDBJ databases">
        <authorList>
            <person name="Gilroy R."/>
        </authorList>
    </citation>
    <scope>NUCLEOTIDE SEQUENCE</scope>
    <source>
        <strain evidence="4">CHK187-11901</strain>
    </source>
</reference>
<feature type="domain" description="Solute-binding protein family 3/N-terminal" evidence="3">
    <location>
        <begin position="40"/>
        <end position="259"/>
    </location>
</feature>
<organism evidence="4 5">
    <name type="scientific">Candidatus Merdibacter merdavium</name>
    <dbReference type="NCBI Taxonomy" id="2838692"/>
    <lineage>
        <taxon>Bacteria</taxon>
        <taxon>Bacillati</taxon>
        <taxon>Bacillota</taxon>
        <taxon>Erysipelotrichia</taxon>
        <taxon>Erysipelotrichales</taxon>
        <taxon>Erysipelotrichaceae</taxon>
        <taxon>Merdibacter</taxon>
    </lineage>
</organism>
<dbReference type="PANTHER" id="PTHR35936:SF35">
    <property type="entry name" value="L-CYSTINE-BINDING PROTEIN TCYJ"/>
    <property type="match status" value="1"/>
</dbReference>
<proteinExistence type="predicted"/>
<reference evidence="4" key="1">
    <citation type="journal article" date="2021" name="PeerJ">
        <title>Extensive microbial diversity within the chicken gut microbiome revealed by metagenomics and culture.</title>
        <authorList>
            <person name="Gilroy R."/>
            <person name="Ravi A."/>
            <person name="Getino M."/>
            <person name="Pursley I."/>
            <person name="Horton D.L."/>
            <person name="Alikhan N.F."/>
            <person name="Baker D."/>
            <person name="Gharbi K."/>
            <person name="Hall N."/>
            <person name="Watson M."/>
            <person name="Adriaenssens E.M."/>
            <person name="Foster-Nyarko E."/>
            <person name="Jarju S."/>
            <person name="Secka A."/>
            <person name="Antonio M."/>
            <person name="Oren A."/>
            <person name="Chaudhuri R.R."/>
            <person name="La Ragione R."/>
            <person name="Hildebrand F."/>
            <person name="Pallen M.J."/>
        </authorList>
    </citation>
    <scope>NUCLEOTIDE SEQUENCE</scope>
    <source>
        <strain evidence="4">CHK187-11901</strain>
    </source>
</reference>
<comment type="caution">
    <text evidence="4">The sequence shown here is derived from an EMBL/GenBank/DDBJ whole genome shotgun (WGS) entry which is preliminary data.</text>
</comment>
<dbReference type="PANTHER" id="PTHR35936">
    <property type="entry name" value="MEMBRANE-BOUND LYTIC MUREIN TRANSGLYCOSYLASE F"/>
    <property type="match status" value="1"/>
</dbReference>
<dbReference type="InterPro" id="IPR001638">
    <property type="entry name" value="Solute-binding_3/MltF_N"/>
</dbReference>
<evidence type="ECO:0000313" key="5">
    <source>
        <dbReference type="Proteomes" id="UP000823896"/>
    </source>
</evidence>
<evidence type="ECO:0000259" key="3">
    <source>
        <dbReference type="SMART" id="SM00062"/>
    </source>
</evidence>
<protein>
    <submittedName>
        <fullName evidence="4">Amino acid ABC transporter substrate-binding protein</fullName>
    </submittedName>
</protein>
<dbReference type="PROSITE" id="PS51257">
    <property type="entry name" value="PROKAR_LIPOPROTEIN"/>
    <property type="match status" value="1"/>
</dbReference>
<feature type="signal peptide" evidence="2">
    <location>
        <begin position="1"/>
        <end position="22"/>
    </location>
</feature>
<sequence>MMKMWKKMIALFSAACVLAACGASDTASDDQLTQIQEKGVIVIGTEGTYAPNSYHDEEGNLTGFDVEVGRLIARELGVEAQFVESSWDSLFAAMDSGRVDTVINEVEADEERAEKYDFSQPYTYVHGALMVSSDNTDIQGFADLDGMRAAQNLTSSWGALAESYGAQLVGVDSMDQSIQLLESGRADATLNSETAFGDYLRKHPDAPVKIAARTETTTSSVVPVRKGNEALREAIDDALDALRASGELSELSQRFFGMDVTQE</sequence>
<dbReference type="Proteomes" id="UP000823896">
    <property type="component" value="Unassembled WGS sequence"/>
</dbReference>
<dbReference type="Gene3D" id="3.40.190.10">
    <property type="entry name" value="Periplasmic binding protein-like II"/>
    <property type="match status" value="2"/>
</dbReference>
<dbReference type="CDD" id="cd13711">
    <property type="entry name" value="PBP2_Ngo0372_TcyA"/>
    <property type="match status" value="1"/>
</dbReference>
<dbReference type="Pfam" id="PF00497">
    <property type="entry name" value="SBP_bac_3"/>
    <property type="match status" value="1"/>
</dbReference>
<keyword evidence="1 2" id="KW-0732">Signal</keyword>
<evidence type="ECO:0000313" key="4">
    <source>
        <dbReference type="EMBL" id="HJC36132.1"/>
    </source>
</evidence>
<evidence type="ECO:0000256" key="1">
    <source>
        <dbReference type="ARBA" id="ARBA00022729"/>
    </source>
</evidence>
<dbReference type="SUPFAM" id="SSF53850">
    <property type="entry name" value="Periplasmic binding protein-like II"/>
    <property type="match status" value="1"/>
</dbReference>
<gene>
    <name evidence="4" type="ORF">H9702_03260</name>
</gene>
<dbReference type="AlphaFoldDB" id="A0A9D2SUY2"/>
<accession>A0A9D2SUY2</accession>
<evidence type="ECO:0000256" key="2">
    <source>
        <dbReference type="SAM" id="SignalP"/>
    </source>
</evidence>
<dbReference type="EMBL" id="DWWM01000020">
    <property type="protein sequence ID" value="HJC36132.1"/>
    <property type="molecule type" value="Genomic_DNA"/>
</dbReference>
<feature type="chain" id="PRO_5039064985" evidence="2">
    <location>
        <begin position="23"/>
        <end position="263"/>
    </location>
</feature>
<dbReference type="SMART" id="SM00062">
    <property type="entry name" value="PBPb"/>
    <property type="match status" value="1"/>
</dbReference>